<proteinExistence type="predicted"/>
<dbReference type="OMA" id="RMREKAW"/>
<dbReference type="InParanoid" id="D8SR06"/>
<sequence>MGGGKRTFPGGVTKWQWKRLQMHKQRMREKAWLLRERRIYEKRKRQEMMAAVTVLEKPWEQQSFPARTPMADEQLSALADRFRKPGALDLWNWRDGP</sequence>
<dbReference type="Gramene" id="EFJ13068">
    <property type="protein sequence ID" value="EFJ13068"/>
    <property type="gene ID" value="SELMODRAFT_48762"/>
</dbReference>
<name>D8SR06_SELML</name>
<dbReference type="AlphaFoldDB" id="D8SR06"/>
<organism evidence="2">
    <name type="scientific">Selaginella moellendorffii</name>
    <name type="common">Spikemoss</name>
    <dbReference type="NCBI Taxonomy" id="88036"/>
    <lineage>
        <taxon>Eukaryota</taxon>
        <taxon>Viridiplantae</taxon>
        <taxon>Streptophyta</taxon>
        <taxon>Embryophyta</taxon>
        <taxon>Tracheophyta</taxon>
        <taxon>Lycopodiopsida</taxon>
        <taxon>Selaginellales</taxon>
        <taxon>Selaginellaceae</taxon>
        <taxon>Selaginella</taxon>
    </lineage>
</organism>
<accession>D8SR06</accession>
<dbReference type="PANTHER" id="PTHR37724:SF1">
    <property type="entry name" value="OS02G0564300 PROTEIN"/>
    <property type="match status" value="1"/>
</dbReference>
<evidence type="ECO:0000313" key="2">
    <source>
        <dbReference type="Proteomes" id="UP000001514"/>
    </source>
</evidence>
<dbReference type="eggNOG" id="KOG0342">
    <property type="taxonomic scope" value="Eukaryota"/>
</dbReference>
<gene>
    <name evidence="1" type="ORF">SELMODRAFT_48762</name>
</gene>
<feature type="non-terminal residue" evidence="1">
    <location>
        <position position="97"/>
    </location>
</feature>
<evidence type="ECO:0000313" key="1">
    <source>
        <dbReference type="EMBL" id="EFJ13068.1"/>
    </source>
</evidence>
<keyword evidence="2" id="KW-1185">Reference proteome</keyword>
<dbReference type="KEGG" id="smo:SELMODRAFT_48762"/>
<dbReference type="OrthoDB" id="1747509at2759"/>
<dbReference type="PANTHER" id="PTHR37724">
    <property type="entry name" value="OS02G0564300 PROTEIN"/>
    <property type="match status" value="1"/>
</dbReference>
<protein>
    <submittedName>
        <fullName evidence="1">Uncharacterized protein</fullName>
    </submittedName>
</protein>
<dbReference type="EMBL" id="GL377635">
    <property type="protein sequence ID" value="EFJ13068.1"/>
    <property type="molecule type" value="Genomic_DNA"/>
</dbReference>
<reference evidence="1 2" key="1">
    <citation type="journal article" date="2011" name="Science">
        <title>The Selaginella genome identifies genetic changes associated with the evolution of vascular plants.</title>
        <authorList>
            <person name="Banks J.A."/>
            <person name="Nishiyama T."/>
            <person name="Hasebe M."/>
            <person name="Bowman J.L."/>
            <person name="Gribskov M."/>
            <person name="dePamphilis C."/>
            <person name="Albert V.A."/>
            <person name="Aono N."/>
            <person name="Aoyama T."/>
            <person name="Ambrose B.A."/>
            <person name="Ashton N.W."/>
            <person name="Axtell M.J."/>
            <person name="Barker E."/>
            <person name="Barker M.S."/>
            <person name="Bennetzen J.L."/>
            <person name="Bonawitz N.D."/>
            <person name="Chapple C."/>
            <person name="Cheng C."/>
            <person name="Correa L.G."/>
            <person name="Dacre M."/>
            <person name="DeBarry J."/>
            <person name="Dreyer I."/>
            <person name="Elias M."/>
            <person name="Engstrom E.M."/>
            <person name="Estelle M."/>
            <person name="Feng L."/>
            <person name="Finet C."/>
            <person name="Floyd S.K."/>
            <person name="Frommer W.B."/>
            <person name="Fujita T."/>
            <person name="Gramzow L."/>
            <person name="Gutensohn M."/>
            <person name="Harholt J."/>
            <person name="Hattori M."/>
            <person name="Heyl A."/>
            <person name="Hirai T."/>
            <person name="Hiwatashi Y."/>
            <person name="Ishikawa M."/>
            <person name="Iwata M."/>
            <person name="Karol K.G."/>
            <person name="Koehler B."/>
            <person name="Kolukisaoglu U."/>
            <person name="Kubo M."/>
            <person name="Kurata T."/>
            <person name="Lalonde S."/>
            <person name="Li K."/>
            <person name="Li Y."/>
            <person name="Litt A."/>
            <person name="Lyons E."/>
            <person name="Manning G."/>
            <person name="Maruyama T."/>
            <person name="Michael T.P."/>
            <person name="Mikami K."/>
            <person name="Miyazaki S."/>
            <person name="Morinaga S."/>
            <person name="Murata T."/>
            <person name="Mueller-Roeber B."/>
            <person name="Nelson D.R."/>
            <person name="Obara M."/>
            <person name="Oguri Y."/>
            <person name="Olmstead R.G."/>
            <person name="Onodera N."/>
            <person name="Petersen B.L."/>
            <person name="Pils B."/>
            <person name="Prigge M."/>
            <person name="Rensing S.A."/>
            <person name="Riano-Pachon D.M."/>
            <person name="Roberts A.W."/>
            <person name="Sato Y."/>
            <person name="Scheller H.V."/>
            <person name="Schulz B."/>
            <person name="Schulz C."/>
            <person name="Shakirov E.V."/>
            <person name="Shibagaki N."/>
            <person name="Shinohara N."/>
            <person name="Shippen D.E."/>
            <person name="Soerensen I."/>
            <person name="Sotooka R."/>
            <person name="Sugimoto N."/>
            <person name="Sugita M."/>
            <person name="Sumikawa N."/>
            <person name="Tanurdzic M."/>
            <person name="Theissen G."/>
            <person name="Ulvskov P."/>
            <person name="Wakazuki S."/>
            <person name="Weng J.K."/>
            <person name="Willats W.W."/>
            <person name="Wipf D."/>
            <person name="Wolf P.G."/>
            <person name="Yang L."/>
            <person name="Zimmer A.D."/>
            <person name="Zhu Q."/>
            <person name="Mitros T."/>
            <person name="Hellsten U."/>
            <person name="Loque D."/>
            <person name="Otillar R."/>
            <person name="Salamov A."/>
            <person name="Schmutz J."/>
            <person name="Shapiro H."/>
            <person name="Lindquist E."/>
            <person name="Lucas S."/>
            <person name="Rokhsar D."/>
            <person name="Grigoriev I.V."/>
        </authorList>
    </citation>
    <scope>NUCLEOTIDE SEQUENCE [LARGE SCALE GENOMIC DNA]</scope>
</reference>
<dbReference type="STRING" id="88036.D8SR06"/>
<dbReference type="Proteomes" id="UP000001514">
    <property type="component" value="Unassembled WGS sequence"/>
</dbReference>
<dbReference type="HOGENOM" id="CLU_2352856_0_0_1"/>